<keyword evidence="5 7" id="KW-1133">Transmembrane helix</keyword>
<comment type="subcellular location">
    <subcellularLocation>
        <location evidence="1">Cell membrane</location>
        <topology evidence="1">Multi-pass membrane protein</topology>
    </subcellularLocation>
</comment>
<gene>
    <name evidence="9" type="ORF">GCM10023320_04960</name>
</gene>
<feature type="transmembrane region" description="Helical" evidence="7">
    <location>
        <begin position="55"/>
        <end position="77"/>
    </location>
</feature>
<protein>
    <recommendedName>
        <fullName evidence="8">VTT domain-containing protein</fullName>
    </recommendedName>
</protein>
<evidence type="ECO:0000256" key="2">
    <source>
        <dbReference type="ARBA" id="ARBA00010792"/>
    </source>
</evidence>
<keyword evidence="3" id="KW-1003">Cell membrane</keyword>
<feature type="transmembrane region" description="Helical" evidence="7">
    <location>
        <begin position="171"/>
        <end position="191"/>
    </location>
</feature>
<sequence length="215" mass="21577">MIEGLRLLLDGALASQWLLLVIVGLAVVDALVPMVPSEALIIAAGVGAAAGHQNLVAVIAAAALGSFVGEFVAFLLGRGFGAAFRGRLAPGTPRAELFARTERTLTTRGGLILLTARYIPAGRTVAALAAGASRFPARRYVGFSALGATMSAAYVAVLGFLGGSALSSDPLLALAVSLGIGTTIGSVVGLVRRLRTGTAPVVQVAPAQPPTPVAV</sequence>
<comment type="similarity">
    <text evidence="2">Belongs to the DedA family.</text>
</comment>
<accession>A0ABP9NAB1</accession>
<reference evidence="10" key="1">
    <citation type="journal article" date="2019" name="Int. J. Syst. Evol. Microbiol.">
        <title>The Global Catalogue of Microorganisms (GCM) 10K type strain sequencing project: providing services to taxonomists for standard genome sequencing and annotation.</title>
        <authorList>
            <consortium name="The Broad Institute Genomics Platform"/>
            <consortium name="The Broad Institute Genome Sequencing Center for Infectious Disease"/>
            <person name="Wu L."/>
            <person name="Ma J."/>
        </authorList>
    </citation>
    <scope>NUCLEOTIDE SEQUENCE [LARGE SCALE GENOMIC DNA]</scope>
    <source>
        <strain evidence="10">JCM 18302</strain>
    </source>
</reference>
<dbReference type="PANTHER" id="PTHR42709:SF6">
    <property type="entry name" value="UNDECAPRENYL PHOSPHATE TRANSPORTER A"/>
    <property type="match status" value="1"/>
</dbReference>
<evidence type="ECO:0000256" key="3">
    <source>
        <dbReference type="ARBA" id="ARBA00022475"/>
    </source>
</evidence>
<proteinExistence type="inferred from homology"/>
<evidence type="ECO:0000256" key="4">
    <source>
        <dbReference type="ARBA" id="ARBA00022692"/>
    </source>
</evidence>
<evidence type="ECO:0000256" key="6">
    <source>
        <dbReference type="ARBA" id="ARBA00023136"/>
    </source>
</evidence>
<dbReference type="PANTHER" id="PTHR42709">
    <property type="entry name" value="ALKALINE PHOSPHATASE LIKE PROTEIN"/>
    <property type="match status" value="1"/>
</dbReference>
<keyword evidence="4 7" id="KW-0812">Transmembrane</keyword>
<feature type="transmembrane region" description="Helical" evidence="7">
    <location>
        <begin position="140"/>
        <end position="165"/>
    </location>
</feature>
<evidence type="ECO:0000256" key="7">
    <source>
        <dbReference type="SAM" id="Phobius"/>
    </source>
</evidence>
<comment type="caution">
    <text evidence="9">The sequence shown here is derived from an EMBL/GenBank/DDBJ whole genome shotgun (WGS) entry which is preliminary data.</text>
</comment>
<dbReference type="Proteomes" id="UP001500804">
    <property type="component" value="Unassembled WGS sequence"/>
</dbReference>
<dbReference type="EMBL" id="BAABJO010000002">
    <property type="protein sequence ID" value="GAA5111702.1"/>
    <property type="molecule type" value="Genomic_DNA"/>
</dbReference>
<evidence type="ECO:0000259" key="8">
    <source>
        <dbReference type="Pfam" id="PF09335"/>
    </source>
</evidence>
<name>A0ABP9NAB1_9PSEU</name>
<feature type="domain" description="VTT" evidence="8">
    <location>
        <begin position="35"/>
        <end position="159"/>
    </location>
</feature>
<dbReference type="InterPro" id="IPR051311">
    <property type="entry name" value="DedA_domain"/>
</dbReference>
<evidence type="ECO:0000313" key="9">
    <source>
        <dbReference type="EMBL" id="GAA5111702.1"/>
    </source>
</evidence>
<evidence type="ECO:0000313" key="10">
    <source>
        <dbReference type="Proteomes" id="UP001500804"/>
    </source>
</evidence>
<dbReference type="InterPro" id="IPR032816">
    <property type="entry name" value="VTT_dom"/>
</dbReference>
<evidence type="ECO:0000256" key="1">
    <source>
        <dbReference type="ARBA" id="ARBA00004651"/>
    </source>
</evidence>
<keyword evidence="10" id="KW-1185">Reference proteome</keyword>
<evidence type="ECO:0000256" key="5">
    <source>
        <dbReference type="ARBA" id="ARBA00022989"/>
    </source>
</evidence>
<feature type="transmembrane region" description="Helical" evidence="7">
    <location>
        <begin position="12"/>
        <end position="35"/>
    </location>
</feature>
<dbReference type="RefSeq" id="WP_345602924.1">
    <property type="nucleotide sequence ID" value="NZ_BAABJO010000002.1"/>
</dbReference>
<keyword evidence="6 7" id="KW-0472">Membrane</keyword>
<dbReference type="Pfam" id="PF09335">
    <property type="entry name" value="VTT_dom"/>
    <property type="match status" value="1"/>
</dbReference>
<organism evidence="9 10">
    <name type="scientific">Pseudonocardia adelaidensis</name>
    <dbReference type="NCBI Taxonomy" id="648754"/>
    <lineage>
        <taxon>Bacteria</taxon>
        <taxon>Bacillati</taxon>
        <taxon>Actinomycetota</taxon>
        <taxon>Actinomycetes</taxon>
        <taxon>Pseudonocardiales</taxon>
        <taxon>Pseudonocardiaceae</taxon>
        <taxon>Pseudonocardia</taxon>
    </lineage>
</organism>